<evidence type="ECO:0000313" key="6">
    <source>
        <dbReference type="EMBL" id="KLL35521.1"/>
    </source>
</evidence>
<dbReference type="InterPro" id="IPR003500">
    <property type="entry name" value="RpiB_LacA_LacB"/>
</dbReference>
<dbReference type="GO" id="GO:0050044">
    <property type="term" value="F:galactose-6-phosphate isomerase activity"/>
    <property type="evidence" value="ECO:0007669"/>
    <property type="project" value="UniProtKB-UniRule"/>
</dbReference>
<evidence type="ECO:0000256" key="3">
    <source>
        <dbReference type="ARBA" id="ARBA00023235"/>
    </source>
</evidence>
<name>A0A076YXA8_STRAG</name>
<reference evidence="8 11" key="3">
    <citation type="submission" date="2018-12" db="EMBL/GenBank/DDBJ databases">
        <authorList>
            <consortium name="Pathogen Informatics"/>
        </authorList>
    </citation>
    <scope>NUCLEOTIDE SEQUENCE [LARGE SCALE GENOMIC DNA]</scope>
    <source>
        <strain evidence="8 11">NCTC8184</strain>
    </source>
</reference>
<dbReference type="GO" id="GO:0004751">
    <property type="term" value="F:ribose-5-phosphate isomerase activity"/>
    <property type="evidence" value="ECO:0007669"/>
    <property type="project" value="TreeGrafter"/>
</dbReference>
<dbReference type="NCBIfam" id="TIGR00689">
    <property type="entry name" value="rpiB_lacA_lacB"/>
    <property type="match status" value="1"/>
</dbReference>
<dbReference type="PANTHER" id="PTHR30345:SF5">
    <property type="entry name" value="GALACTOSE-6-PHOSPHATE ISOMERASE SUBUNIT LACA"/>
    <property type="match status" value="1"/>
</dbReference>
<dbReference type="SUPFAM" id="SSF89623">
    <property type="entry name" value="Ribose/Galactose isomerase RpiB/AlsB"/>
    <property type="match status" value="1"/>
</dbReference>
<dbReference type="GO" id="GO:0019316">
    <property type="term" value="P:D-allose catabolic process"/>
    <property type="evidence" value="ECO:0007669"/>
    <property type="project" value="TreeGrafter"/>
</dbReference>
<dbReference type="Proteomes" id="UP000035346">
    <property type="component" value="Unassembled WGS sequence"/>
</dbReference>
<dbReference type="EC" id="5.3.1.26" evidence="4 5"/>
<dbReference type="Gene3D" id="3.40.1400.10">
    <property type="entry name" value="Sugar-phosphate isomerase, RpiB/LacA/LacB"/>
    <property type="match status" value="1"/>
</dbReference>
<dbReference type="Pfam" id="PF02502">
    <property type="entry name" value="LacAB_rpiB"/>
    <property type="match status" value="1"/>
</dbReference>
<evidence type="ECO:0000313" key="7">
    <source>
        <dbReference type="EMBL" id="SUN13971.1"/>
    </source>
</evidence>
<keyword evidence="2 4" id="KW-0423">Lactose metabolism</keyword>
<dbReference type="EMBL" id="UHEQ01000004">
    <property type="protein sequence ID" value="SUN13971.1"/>
    <property type="molecule type" value="Genomic_DNA"/>
</dbReference>
<dbReference type="EMBL" id="LBKL01000095">
    <property type="protein sequence ID" value="KLL35521.1"/>
    <property type="molecule type" value="Genomic_DNA"/>
</dbReference>
<dbReference type="RefSeq" id="WP_000152525.1">
    <property type="nucleotide sequence ID" value="NZ_CGHZ01000002.1"/>
</dbReference>
<evidence type="ECO:0000313" key="9">
    <source>
        <dbReference type="Proteomes" id="UP000035346"/>
    </source>
</evidence>
<dbReference type="GO" id="GO:0019388">
    <property type="term" value="P:galactose catabolic process"/>
    <property type="evidence" value="ECO:0007669"/>
    <property type="project" value="UniProtKB-UniPathway"/>
</dbReference>
<evidence type="ECO:0000256" key="1">
    <source>
        <dbReference type="ARBA" id="ARBA00008754"/>
    </source>
</evidence>
<gene>
    <name evidence="7" type="primary">lacA_1</name>
    <name evidence="4" type="synonym">lacA</name>
    <name evidence="8" type="ORF">NCTC8184_00433</name>
    <name evidence="7" type="ORF">NCTC8185_01240</name>
    <name evidence="6" type="ORF">WA04_10305</name>
</gene>
<evidence type="ECO:0000313" key="11">
    <source>
        <dbReference type="Proteomes" id="UP000268870"/>
    </source>
</evidence>
<dbReference type="HAMAP" id="MF_01555">
    <property type="entry name" value="LacA"/>
    <property type="match status" value="1"/>
</dbReference>
<dbReference type="NCBIfam" id="TIGR01118">
    <property type="entry name" value="lacA"/>
    <property type="match status" value="1"/>
</dbReference>
<reference evidence="6 9" key="1">
    <citation type="journal article" date="2015" name="PLoS ONE">
        <title>Genomic analysis reveals the molecular basis for capsule loss in the group B streptococcus population.</title>
        <authorList>
            <consortium name="DEVANI Consortium"/>
            <person name="Rosini R."/>
            <person name="Campisi E."/>
            <person name="De Chiara M."/>
            <person name="Tettelin H."/>
            <person name="Rinaudo D."/>
            <person name="Toniolo C."/>
            <person name="Metruccio M."/>
            <person name="Guidotti S."/>
            <person name="Sorensen U.B."/>
            <person name="Kilian M."/>
            <person name="Ramirez M."/>
            <person name="Janulczyk R."/>
            <person name="Donati C."/>
            <person name="Grandi G."/>
            <person name="Margarit I."/>
        </authorList>
    </citation>
    <scope>NUCLEOTIDE SEQUENCE [LARGE SCALE GENOMIC DNA]</scope>
    <source>
        <strain evidence="6 9">DK-B-USS-215</strain>
    </source>
</reference>
<protein>
    <recommendedName>
        <fullName evidence="4 5">Galactose-6-phosphate isomerase subunit LacA</fullName>
        <ecNumber evidence="4 5">5.3.1.26</ecNumber>
    </recommendedName>
</protein>
<dbReference type="InterPro" id="IPR036569">
    <property type="entry name" value="RpiB_LacA_LacB_sf"/>
</dbReference>
<comment type="similarity">
    <text evidence="1 4">Belongs to the LacAB/RpiB family.</text>
</comment>
<dbReference type="EMBL" id="LR134265">
    <property type="protein sequence ID" value="VED64463.1"/>
    <property type="molecule type" value="Genomic_DNA"/>
</dbReference>
<reference evidence="7 10" key="2">
    <citation type="submission" date="2018-06" db="EMBL/GenBank/DDBJ databases">
        <authorList>
            <consortium name="Pathogen Informatics"/>
            <person name="Doyle S."/>
        </authorList>
    </citation>
    <scope>NUCLEOTIDE SEQUENCE [LARGE SCALE GENOMIC DNA]</scope>
    <source>
        <strain evidence="7 10">NCTC8185</strain>
    </source>
</reference>
<evidence type="ECO:0000313" key="10">
    <source>
        <dbReference type="Proteomes" id="UP000254076"/>
    </source>
</evidence>
<proteinExistence type="inferred from homology"/>
<evidence type="ECO:0000313" key="8">
    <source>
        <dbReference type="EMBL" id="VED64463.1"/>
    </source>
</evidence>
<comment type="catalytic activity">
    <reaction evidence="4">
        <text>aldehydo-D-galactose 6-phosphate = keto-D-tagatose 6-phosphate</text>
        <dbReference type="Rhea" id="RHEA:13033"/>
        <dbReference type="ChEBI" id="CHEBI:58255"/>
        <dbReference type="ChEBI" id="CHEBI:134283"/>
        <dbReference type="EC" id="5.3.1.26"/>
    </reaction>
</comment>
<dbReference type="Proteomes" id="UP000254076">
    <property type="component" value="Unassembled WGS sequence"/>
</dbReference>
<dbReference type="NCBIfam" id="NF006380">
    <property type="entry name" value="PRK08621.1"/>
    <property type="match status" value="1"/>
</dbReference>
<evidence type="ECO:0000256" key="5">
    <source>
        <dbReference type="NCBIfam" id="TIGR01118"/>
    </source>
</evidence>
<dbReference type="PIRSF" id="PIRSF005384">
    <property type="entry name" value="RpiB_LacA_B"/>
    <property type="match status" value="1"/>
</dbReference>
<dbReference type="PANTHER" id="PTHR30345">
    <property type="entry name" value="RIBOSE-5-PHOSPHATE ISOMERASE B"/>
    <property type="match status" value="1"/>
</dbReference>
<keyword evidence="3 4" id="KW-0413">Isomerase</keyword>
<evidence type="ECO:0000256" key="4">
    <source>
        <dbReference type="HAMAP-Rule" id="MF_01555"/>
    </source>
</evidence>
<sequence>MTIIIGADAHGVELKEVIRQHLTRLGKEIIDLTDTSKDFVDNTLAIVAKVNQKEDNLGIMVDAYGVGPFMVATKVKGMIAAEVSDERSAYMTRAHNNARMITLGSEIVGPGVAKHIVEGFVDGTYDAGRHQIRVDMLNKMC</sequence>
<dbReference type="GO" id="GO:0019512">
    <property type="term" value="P:lactose catabolic process via tagatose-6-phosphate"/>
    <property type="evidence" value="ECO:0007669"/>
    <property type="project" value="UniProtKB-UniRule"/>
</dbReference>
<accession>A0A076YXA8</accession>
<dbReference type="InterPro" id="IPR004783">
    <property type="entry name" value="LacA"/>
</dbReference>
<comment type="subunit">
    <text evidence="4">Heteromultimeric protein consisting of LacA and LacB.</text>
</comment>
<comment type="pathway">
    <text evidence="4">Carbohydrate metabolism; D-galactose 6-phosphate degradation; D-tagatose 6-phosphate from D-galactose 6-phosphate: step 1/1.</text>
</comment>
<dbReference type="Proteomes" id="UP000268870">
    <property type="component" value="Chromosome"/>
</dbReference>
<organism evidence="7 10">
    <name type="scientific">Streptococcus agalactiae</name>
    <dbReference type="NCBI Taxonomy" id="1311"/>
    <lineage>
        <taxon>Bacteria</taxon>
        <taxon>Bacillati</taxon>
        <taxon>Bacillota</taxon>
        <taxon>Bacilli</taxon>
        <taxon>Lactobacillales</taxon>
        <taxon>Streptococcaceae</taxon>
        <taxon>Streptococcus</taxon>
    </lineage>
</organism>
<dbReference type="UniPathway" id="UPA00702">
    <property type="reaction ID" value="UER00714"/>
</dbReference>
<evidence type="ECO:0000256" key="2">
    <source>
        <dbReference type="ARBA" id="ARBA00022736"/>
    </source>
</evidence>
<dbReference type="GO" id="GO:0009052">
    <property type="term" value="P:pentose-phosphate shunt, non-oxidative branch"/>
    <property type="evidence" value="ECO:0007669"/>
    <property type="project" value="TreeGrafter"/>
</dbReference>
<dbReference type="AlphaFoldDB" id="A0A076YXA8"/>